<dbReference type="InterPro" id="IPR005920">
    <property type="entry name" value="HutI"/>
</dbReference>
<dbReference type="SUPFAM" id="SSF51556">
    <property type="entry name" value="Metallo-dependent hydrolases"/>
    <property type="match status" value="1"/>
</dbReference>
<dbReference type="InterPro" id="IPR032466">
    <property type="entry name" value="Metal_Hydrolase"/>
</dbReference>
<keyword evidence="3" id="KW-0479">Metal-binding</keyword>
<dbReference type="EMBL" id="CASHTH010002909">
    <property type="protein sequence ID" value="CAI8036955.1"/>
    <property type="molecule type" value="Genomic_DNA"/>
</dbReference>
<dbReference type="PANTHER" id="PTHR42752">
    <property type="entry name" value="IMIDAZOLONEPROPIONASE"/>
    <property type="match status" value="1"/>
</dbReference>
<comment type="caution">
    <text evidence="8">The sequence shown here is derived from an EMBL/GenBank/DDBJ whole genome shotgun (WGS) entry which is preliminary data.</text>
</comment>
<dbReference type="SUPFAM" id="SSF51338">
    <property type="entry name" value="Composite domain of metallo-dependent hydrolases"/>
    <property type="match status" value="1"/>
</dbReference>
<dbReference type="EC" id="3.5.2.7" evidence="2"/>
<evidence type="ECO:0000313" key="9">
    <source>
        <dbReference type="Proteomes" id="UP001174909"/>
    </source>
</evidence>
<keyword evidence="5" id="KW-0369">Histidine metabolism</keyword>
<evidence type="ECO:0000256" key="7">
    <source>
        <dbReference type="ARBA" id="ARBA00023004"/>
    </source>
</evidence>
<sequence length="279" mass="30055">MSVGAHRLRVRNAAQIVTVCSRGERVLRGGEMGNVAVLEGEEGEGVGLAVDGDGKIEAVDLDSEIDAALQGCTFDHVIDASGQCVIPGLVDAHTHPVWEGDRVHEFAMKLAGATYMEVHAKGGGIHYTVDCVRRASLDQLYTSLDRRLTAMLTTGTTVVEAKSGYGLDLENETKMLRAIERAKREHAMTISSTYCGAHAIPKGSTAEDATQDVVNVQIPALRELCATGELSIDNIDVFCEKGVFDTDASRRILSTGKDAGWKLNFHGDELFPMNSGEFF</sequence>
<organism evidence="8 9">
    <name type="scientific">Geodia barretti</name>
    <name type="common">Barrett's horny sponge</name>
    <dbReference type="NCBI Taxonomy" id="519541"/>
    <lineage>
        <taxon>Eukaryota</taxon>
        <taxon>Metazoa</taxon>
        <taxon>Porifera</taxon>
        <taxon>Demospongiae</taxon>
        <taxon>Heteroscleromorpha</taxon>
        <taxon>Tetractinellida</taxon>
        <taxon>Astrophorina</taxon>
        <taxon>Geodiidae</taxon>
        <taxon>Geodia</taxon>
    </lineage>
</organism>
<keyword evidence="7" id="KW-0408">Iron</keyword>
<dbReference type="GO" id="GO:0019556">
    <property type="term" value="P:L-histidine catabolic process to glutamate and formamide"/>
    <property type="evidence" value="ECO:0007669"/>
    <property type="project" value="InterPro"/>
</dbReference>
<gene>
    <name evidence="8" type="ORF">GBAR_LOCUS20694</name>
</gene>
<evidence type="ECO:0000256" key="5">
    <source>
        <dbReference type="ARBA" id="ARBA00022808"/>
    </source>
</evidence>
<evidence type="ECO:0000256" key="2">
    <source>
        <dbReference type="ARBA" id="ARBA00012864"/>
    </source>
</evidence>
<dbReference type="GO" id="GO:0046872">
    <property type="term" value="F:metal ion binding"/>
    <property type="evidence" value="ECO:0007669"/>
    <property type="project" value="UniProtKB-KW"/>
</dbReference>
<evidence type="ECO:0000256" key="6">
    <source>
        <dbReference type="ARBA" id="ARBA00022833"/>
    </source>
</evidence>
<evidence type="ECO:0000256" key="3">
    <source>
        <dbReference type="ARBA" id="ARBA00022723"/>
    </source>
</evidence>
<dbReference type="GO" id="GO:0050480">
    <property type="term" value="F:imidazolonepropionase activity"/>
    <property type="evidence" value="ECO:0007669"/>
    <property type="project" value="UniProtKB-EC"/>
</dbReference>
<dbReference type="Gene3D" id="3.20.20.140">
    <property type="entry name" value="Metal-dependent hydrolases"/>
    <property type="match status" value="1"/>
</dbReference>
<evidence type="ECO:0000313" key="8">
    <source>
        <dbReference type="EMBL" id="CAI8036955.1"/>
    </source>
</evidence>
<dbReference type="Proteomes" id="UP001174909">
    <property type="component" value="Unassembled WGS sequence"/>
</dbReference>
<comment type="pathway">
    <text evidence="1">Amino-acid degradation.</text>
</comment>
<dbReference type="PANTHER" id="PTHR42752:SF1">
    <property type="entry name" value="IMIDAZOLONEPROPIONASE-RELATED"/>
    <property type="match status" value="1"/>
</dbReference>
<evidence type="ECO:0000256" key="4">
    <source>
        <dbReference type="ARBA" id="ARBA00022801"/>
    </source>
</evidence>
<accession>A0AA35X3R4</accession>
<keyword evidence="4" id="KW-0378">Hydrolase</keyword>
<dbReference type="AlphaFoldDB" id="A0AA35X3R4"/>
<reference evidence="8" key="1">
    <citation type="submission" date="2023-03" db="EMBL/GenBank/DDBJ databases">
        <authorList>
            <person name="Steffen K."/>
            <person name="Cardenas P."/>
        </authorList>
    </citation>
    <scope>NUCLEOTIDE SEQUENCE</scope>
</reference>
<dbReference type="GO" id="GO:0005737">
    <property type="term" value="C:cytoplasm"/>
    <property type="evidence" value="ECO:0007669"/>
    <property type="project" value="InterPro"/>
</dbReference>
<keyword evidence="9" id="KW-1185">Reference proteome</keyword>
<dbReference type="InterPro" id="IPR011059">
    <property type="entry name" value="Metal-dep_hydrolase_composite"/>
</dbReference>
<evidence type="ECO:0000256" key="1">
    <source>
        <dbReference type="ARBA" id="ARBA00005023"/>
    </source>
</evidence>
<name>A0AA35X3R4_GEOBA</name>
<proteinExistence type="predicted"/>
<protein>
    <recommendedName>
        <fullName evidence="2">imidazolonepropionase</fullName>
        <ecNumber evidence="2">3.5.2.7</ecNumber>
    </recommendedName>
</protein>
<keyword evidence="6" id="KW-0862">Zinc</keyword>